<feature type="non-terminal residue" evidence="1">
    <location>
        <position position="84"/>
    </location>
</feature>
<dbReference type="AlphaFoldDB" id="A0A6A6XZE6"/>
<gene>
    <name evidence="1 3" type="ORF">BDZ99DRAFT_337469</name>
</gene>
<protein>
    <submittedName>
        <fullName evidence="1 3">Uncharacterized protein</fullName>
    </submittedName>
</protein>
<feature type="non-terminal residue" evidence="1">
    <location>
        <position position="1"/>
    </location>
</feature>
<keyword evidence="2" id="KW-1185">Reference proteome</keyword>
<reference evidence="3" key="2">
    <citation type="submission" date="2020-04" db="EMBL/GenBank/DDBJ databases">
        <authorList>
            <consortium name="NCBI Genome Project"/>
        </authorList>
    </citation>
    <scope>NUCLEOTIDE SEQUENCE</scope>
    <source>
        <strain evidence="3">CBS 304.34</strain>
    </source>
</reference>
<accession>A0A6A6XZE6</accession>
<dbReference type="GeneID" id="54455209"/>
<proteinExistence type="predicted"/>
<reference evidence="3" key="3">
    <citation type="submission" date="2025-04" db="UniProtKB">
        <authorList>
            <consortium name="RefSeq"/>
        </authorList>
    </citation>
    <scope>IDENTIFICATION</scope>
    <source>
        <strain evidence="3">CBS 304.34</strain>
    </source>
</reference>
<dbReference type="EMBL" id="MU003729">
    <property type="protein sequence ID" value="KAF2801633.1"/>
    <property type="molecule type" value="Genomic_DNA"/>
</dbReference>
<organism evidence="1">
    <name type="scientific">Mytilinidion resinicola</name>
    <dbReference type="NCBI Taxonomy" id="574789"/>
    <lineage>
        <taxon>Eukaryota</taxon>
        <taxon>Fungi</taxon>
        <taxon>Dikarya</taxon>
        <taxon>Ascomycota</taxon>
        <taxon>Pezizomycotina</taxon>
        <taxon>Dothideomycetes</taxon>
        <taxon>Pleosporomycetidae</taxon>
        <taxon>Mytilinidiales</taxon>
        <taxon>Mytilinidiaceae</taxon>
        <taxon>Mytilinidion</taxon>
    </lineage>
</organism>
<dbReference type="Proteomes" id="UP000504636">
    <property type="component" value="Unplaced"/>
</dbReference>
<dbReference type="RefSeq" id="XP_033568597.1">
    <property type="nucleotide sequence ID" value="XM_033714316.1"/>
</dbReference>
<sequence length="84" mass="9588">RHTEAEEGKERPDKCIDTEQVERLWVYTQPGQPRRRRREAILTRKSLFFEGREGGAPVFIAVRCIAATKAAGTAYDVINQSINQ</sequence>
<evidence type="ECO:0000313" key="2">
    <source>
        <dbReference type="Proteomes" id="UP000504636"/>
    </source>
</evidence>
<evidence type="ECO:0000313" key="3">
    <source>
        <dbReference type="RefSeq" id="XP_033568597.1"/>
    </source>
</evidence>
<reference evidence="1 3" key="1">
    <citation type="journal article" date="2020" name="Stud. Mycol.">
        <title>101 Dothideomycetes genomes: a test case for predicting lifestyles and emergence of pathogens.</title>
        <authorList>
            <person name="Haridas S."/>
            <person name="Albert R."/>
            <person name="Binder M."/>
            <person name="Bloem J."/>
            <person name="Labutti K."/>
            <person name="Salamov A."/>
            <person name="Andreopoulos B."/>
            <person name="Baker S."/>
            <person name="Barry K."/>
            <person name="Bills G."/>
            <person name="Bluhm B."/>
            <person name="Cannon C."/>
            <person name="Castanera R."/>
            <person name="Culley D."/>
            <person name="Daum C."/>
            <person name="Ezra D."/>
            <person name="Gonzalez J."/>
            <person name="Henrissat B."/>
            <person name="Kuo A."/>
            <person name="Liang C."/>
            <person name="Lipzen A."/>
            <person name="Lutzoni F."/>
            <person name="Magnuson J."/>
            <person name="Mondo S."/>
            <person name="Nolan M."/>
            <person name="Ohm R."/>
            <person name="Pangilinan J."/>
            <person name="Park H.-J."/>
            <person name="Ramirez L."/>
            <person name="Alfaro M."/>
            <person name="Sun H."/>
            <person name="Tritt A."/>
            <person name="Yoshinaga Y."/>
            <person name="Zwiers L.-H."/>
            <person name="Turgeon B."/>
            <person name="Goodwin S."/>
            <person name="Spatafora J."/>
            <person name="Crous P."/>
            <person name="Grigoriev I."/>
        </authorList>
    </citation>
    <scope>NUCLEOTIDE SEQUENCE</scope>
    <source>
        <strain evidence="1 3">CBS 304.34</strain>
    </source>
</reference>
<name>A0A6A6XZE6_9PEZI</name>
<evidence type="ECO:0000313" key="1">
    <source>
        <dbReference type="EMBL" id="KAF2801633.1"/>
    </source>
</evidence>